<evidence type="ECO:0000313" key="2">
    <source>
        <dbReference type="EMBL" id="GKV17899.1"/>
    </source>
</evidence>
<dbReference type="EMBL" id="BPVZ01000049">
    <property type="protein sequence ID" value="GKV17899.1"/>
    <property type="molecule type" value="Genomic_DNA"/>
</dbReference>
<reference evidence="2 3" key="1">
    <citation type="journal article" date="2021" name="Commun. Biol.">
        <title>The genome of Shorea leprosula (Dipterocarpaceae) highlights the ecological relevance of drought in aseasonal tropical rainforests.</title>
        <authorList>
            <person name="Ng K.K.S."/>
            <person name="Kobayashi M.J."/>
            <person name="Fawcett J.A."/>
            <person name="Hatakeyama M."/>
            <person name="Paape T."/>
            <person name="Ng C.H."/>
            <person name="Ang C.C."/>
            <person name="Tnah L.H."/>
            <person name="Lee C.T."/>
            <person name="Nishiyama T."/>
            <person name="Sese J."/>
            <person name="O'Brien M.J."/>
            <person name="Copetti D."/>
            <person name="Mohd Noor M.I."/>
            <person name="Ong R.C."/>
            <person name="Putra M."/>
            <person name="Sireger I.Z."/>
            <person name="Indrioko S."/>
            <person name="Kosugi Y."/>
            <person name="Izuno A."/>
            <person name="Isagi Y."/>
            <person name="Lee S.L."/>
            <person name="Shimizu K.K."/>
        </authorList>
    </citation>
    <scope>NUCLEOTIDE SEQUENCE [LARGE SCALE GENOMIC DNA]</scope>
    <source>
        <strain evidence="2">214</strain>
    </source>
</reference>
<name>A0AAV5JTJ9_9ROSI</name>
<accession>A0AAV5JTJ9</accession>
<gene>
    <name evidence="2" type="ORF">SLEP1_g28353</name>
</gene>
<evidence type="ECO:0000313" key="3">
    <source>
        <dbReference type="Proteomes" id="UP001054252"/>
    </source>
</evidence>
<feature type="transmembrane region" description="Helical" evidence="1">
    <location>
        <begin position="36"/>
        <end position="55"/>
    </location>
</feature>
<dbReference type="AlphaFoldDB" id="A0AAV5JTJ9"/>
<protein>
    <submittedName>
        <fullName evidence="2">Uncharacterized protein</fullName>
    </submittedName>
</protein>
<dbReference type="Proteomes" id="UP001054252">
    <property type="component" value="Unassembled WGS sequence"/>
</dbReference>
<keyword evidence="1" id="KW-1133">Transmembrane helix</keyword>
<evidence type="ECO:0000256" key="1">
    <source>
        <dbReference type="SAM" id="Phobius"/>
    </source>
</evidence>
<proteinExistence type="predicted"/>
<organism evidence="2 3">
    <name type="scientific">Rubroshorea leprosula</name>
    <dbReference type="NCBI Taxonomy" id="152421"/>
    <lineage>
        <taxon>Eukaryota</taxon>
        <taxon>Viridiplantae</taxon>
        <taxon>Streptophyta</taxon>
        <taxon>Embryophyta</taxon>
        <taxon>Tracheophyta</taxon>
        <taxon>Spermatophyta</taxon>
        <taxon>Magnoliopsida</taxon>
        <taxon>eudicotyledons</taxon>
        <taxon>Gunneridae</taxon>
        <taxon>Pentapetalae</taxon>
        <taxon>rosids</taxon>
        <taxon>malvids</taxon>
        <taxon>Malvales</taxon>
        <taxon>Dipterocarpaceae</taxon>
        <taxon>Rubroshorea</taxon>
    </lineage>
</organism>
<keyword evidence="3" id="KW-1185">Reference proteome</keyword>
<sequence>MPSRNVEILTGNAFPFWQLQNRTNNVSVFRFSTPSFFLFHLLIALLESFYLNLMAEVYRCSIEIMLNDLRCF</sequence>
<comment type="caution">
    <text evidence="2">The sequence shown here is derived from an EMBL/GenBank/DDBJ whole genome shotgun (WGS) entry which is preliminary data.</text>
</comment>
<keyword evidence="1" id="KW-0472">Membrane</keyword>
<keyword evidence="1" id="KW-0812">Transmembrane</keyword>